<reference evidence="7" key="1">
    <citation type="submission" date="2021-03" db="EMBL/GenBank/DDBJ databases">
        <authorList>
            <person name="Tagirdzhanova G."/>
        </authorList>
    </citation>
    <scope>NUCLEOTIDE SEQUENCE</scope>
</reference>
<dbReference type="SMART" id="SM00248">
    <property type="entry name" value="ANK"/>
    <property type="match status" value="18"/>
</dbReference>
<evidence type="ECO:0000256" key="1">
    <source>
        <dbReference type="ARBA" id="ARBA00022737"/>
    </source>
</evidence>
<keyword evidence="1" id="KW-0677">Repeat</keyword>
<dbReference type="InterPro" id="IPR056884">
    <property type="entry name" value="NPHP3-like_N"/>
</dbReference>
<feature type="repeat" description="ANK" evidence="3">
    <location>
        <begin position="1036"/>
        <end position="1070"/>
    </location>
</feature>
<dbReference type="InterPro" id="IPR002110">
    <property type="entry name" value="Ankyrin_rpt"/>
</dbReference>
<feature type="region of interest" description="Disordered" evidence="4">
    <location>
        <begin position="1420"/>
        <end position="1453"/>
    </location>
</feature>
<feature type="repeat" description="ANK" evidence="3">
    <location>
        <begin position="728"/>
        <end position="760"/>
    </location>
</feature>
<dbReference type="InterPro" id="IPR027417">
    <property type="entry name" value="P-loop_NTPase"/>
</dbReference>
<keyword evidence="2 3" id="KW-0040">ANK repeat</keyword>
<comment type="caution">
    <text evidence="7">The sequence shown here is derived from an EMBL/GenBank/DDBJ whole genome shotgun (WGS) entry which is preliminary data.</text>
</comment>
<gene>
    <name evidence="7" type="ORF">GOMPHAMPRED_007072</name>
</gene>
<feature type="repeat" description="ANK" evidence="3">
    <location>
        <begin position="581"/>
        <end position="613"/>
    </location>
</feature>
<sequence>MKCLQTFYLQPSYREAKERTPDRIEGTCKWFLSHKDYQQWTDAQGGCLLVSADPGCGKSVLAKYLIDQVLPTSHSDATICYYFFKEQVQEKLAPALCAILHQLFSSKEDGLRAHAVPVFEKLGANVINDISSMGDIICKVVENATARPSTLLVLDALDEIEQSDCRKLFYLLKRLERVSTVKILLTSRPYDQVIMDFDPASFSTRLHIPGEEESESISTEVSLVVKERLQQLLSRKRIDDQQHHDLQEKLLADTHRTYLFIHLLFNMLETGLKTTQRELNNFFKNLPRSVNEAYTKILNRFADDDYVRKLVRQAFSVLLAAERPLTVREMQYAVKVQTSPASTSLDDLDIEDDEIFAHKLRNWCGLFIQIFNGKVTFIHQTAREFLLATTQVTENPSKHDIQWGGTFSIEQSHVTLAHICITYLFLCDRISESKHSRILIPEYSDEWDETETEFPFLCYAAQYWDLHFDKGRISDKDAICEQAFKLCDPGYNMSQVRLWLSFNSRLNFHEVNPISAGCPIIVPSLRTDTLMSHLLATFKAGEIPNFFIQGLCAASQYGHIENVRALLNYSSSLQKGEFWNHGRAPMHYAIIANRADVVKLLLQAGSPVNGRNLEGQPYLHHAIERNAKDDTVDDEIITTVLKFDPDLAATDDDQRKSNALHHAALQGAARALILLLEHRADVDAKNLSGQTALHIACQFELTRQWSTSEAIILGLLKHGASPNAQDKAGNTPLHHACDEGAWSTVNLLLEHGATVQMTNLQGLTPLHFAVGYVMRSDIDEAEGFAEKHHNAISKLLEYGTDLDVIDLECSTPLHYAVKWANPQVVGMLVGRGANIEARDKYGKTPLFRAMGRTYGYSTASLLLVLGADVKARDQYGHTAKFYALSMEHDLSESGLDHQDFLRSAIFLQYNTDKALAIKLREVKSMLSAHDAALDVSKTSAWELVDETDAFLVKCSSRVDIASVIYAPSTDGTDDVRHCLHLAVQSGFYGWVETLLELGFDPNFSNDSGSPLHHATNLGVTELLLRYGSEVNARDDTSRTPLHYMASQKENAQQVIGLMIRQGANVNALDHVRATPLHMAVMYGSLGNAEYLLKAGADPKLQDAHGFTALSIAAARPSLNTVALLLRNGASTATDMIQTNPLYCAIHTGMLRNVEYLLDHGVHVQMVAECTRLLISEEPGKYLARNLHMFKIIAKHHAYSVLPELLRAMLKKEADYTNPVKNGAVLLSTAINIGDQEGVLLLLKCGVNGNSLYPNNYAPLHIAVSHKSQNPIPTQFLIWYGSDVNVLDRYRWSPLQLAVHFGSWANAKSLLRSGANPNAQTNLYQTPLHIASVNLRAHLVLLLRQHGANPMLLDDEGYLPAERYNKAIRTLLLTPLAQPPRIVRRVSMRNIGQDRKYCSDPFISYVSPVRRESIHLPLHKSTWPLSTDKDEQTPSSKQESEGQEGSGNDDILPSSVPLAMERLVDYSGDLLKDLRILTDKADQARPELWQRNPKTPRIMDH</sequence>
<feature type="domain" description="Nephrocystin 3-like N-terminal" evidence="6">
    <location>
        <begin position="26"/>
        <end position="188"/>
    </location>
</feature>
<dbReference type="PROSITE" id="PS50088">
    <property type="entry name" value="ANK_REPEAT"/>
    <property type="match status" value="12"/>
</dbReference>
<accession>A0A8H3EU92</accession>
<dbReference type="InterPro" id="IPR036770">
    <property type="entry name" value="Ankyrin_rpt-contain_sf"/>
</dbReference>
<evidence type="ECO:0000256" key="3">
    <source>
        <dbReference type="PROSITE-ProRule" id="PRU00023"/>
    </source>
</evidence>
<dbReference type="OrthoDB" id="163438at2759"/>
<dbReference type="Gene3D" id="3.40.50.300">
    <property type="entry name" value="P-loop containing nucleotide triphosphate hydrolases"/>
    <property type="match status" value="1"/>
</dbReference>
<feature type="repeat" description="ANK" evidence="3">
    <location>
        <begin position="1104"/>
        <end position="1130"/>
    </location>
</feature>
<feature type="repeat" description="ANK" evidence="3">
    <location>
        <begin position="655"/>
        <end position="687"/>
    </location>
</feature>
<evidence type="ECO:0000313" key="8">
    <source>
        <dbReference type="Proteomes" id="UP000664169"/>
    </source>
</evidence>
<dbReference type="Pfam" id="PF24883">
    <property type="entry name" value="NPHP3_N"/>
    <property type="match status" value="1"/>
</dbReference>
<feature type="region of interest" description="Disordered" evidence="4">
    <location>
        <begin position="1481"/>
        <end position="1500"/>
    </location>
</feature>
<evidence type="ECO:0000259" key="5">
    <source>
        <dbReference type="Pfam" id="PF23239"/>
    </source>
</evidence>
<feature type="domain" description="DUF7069" evidence="5">
    <location>
        <begin position="217"/>
        <end position="278"/>
    </location>
</feature>
<feature type="repeat" description="ANK" evidence="3">
    <location>
        <begin position="1071"/>
        <end position="1103"/>
    </location>
</feature>
<dbReference type="Pfam" id="PF23239">
    <property type="entry name" value="DUF7069"/>
    <property type="match status" value="1"/>
</dbReference>
<dbReference type="PANTHER" id="PTHR24198">
    <property type="entry name" value="ANKYRIN REPEAT AND PROTEIN KINASE DOMAIN-CONTAINING PROTEIN"/>
    <property type="match status" value="1"/>
</dbReference>
<name>A0A8H3EU92_9LECA</name>
<feature type="repeat" description="ANK" evidence="3">
    <location>
        <begin position="1289"/>
        <end position="1321"/>
    </location>
</feature>
<protein>
    <submittedName>
        <fullName evidence="7">Uncharacterized protein</fullName>
    </submittedName>
</protein>
<keyword evidence="8" id="KW-1185">Reference proteome</keyword>
<dbReference type="Pfam" id="PF13857">
    <property type="entry name" value="Ank_5"/>
    <property type="match status" value="2"/>
</dbReference>
<dbReference type="Pfam" id="PF12796">
    <property type="entry name" value="Ank_2"/>
    <property type="match status" value="5"/>
</dbReference>
<feature type="repeat" description="ANK" evidence="3">
    <location>
        <begin position="1254"/>
        <end position="1288"/>
    </location>
</feature>
<dbReference type="PANTHER" id="PTHR24198:SF165">
    <property type="entry name" value="ANKYRIN REPEAT-CONTAINING PROTEIN-RELATED"/>
    <property type="match status" value="1"/>
</dbReference>
<dbReference type="InterPro" id="IPR055497">
    <property type="entry name" value="DUF7069"/>
</dbReference>
<evidence type="ECO:0000256" key="4">
    <source>
        <dbReference type="SAM" id="MobiDB-lite"/>
    </source>
</evidence>
<dbReference type="PROSITE" id="PS50297">
    <property type="entry name" value="ANK_REP_REGION"/>
    <property type="match status" value="7"/>
</dbReference>
<evidence type="ECO:0000256" key="2">
    <source>
        <dbReference type="ARBA" id="ARBA00023043"/>
    </source>
</evidence>
<dbReference type="Proteomes" id="UP000664169">
    <property type="component" value="Unassembled WGS sequence"/>
</dbReference>
<feature type="repeat" description="ANK" evidence="3">
    <location>
        <begin position="1322"/>
        <end position="1354"/>
    </location>
</feature>
<dbReference type="SUPFAM" id="SSF48403">
    <property type="entry name" value="Ankyrin repeat"/>
    <property type="match status" value="2"/>
</dbReference>
<feature type="repeat" description="ANK" evidence="3">
    <location>
        <begin position="808"/>
        <end position="840"/>
    </location>
</feature>
<evidence type="ECO:0000259" key="6">
    <source>
        <dbReference type="Pfam" id="PF24883"/>
    </source>
</evidence>
<dbReference type="EMBL" id="CAJPDQ010000005">
    <property type="protein sequence ID" value="CAF9910382.1"/>
    <property type="molecule type" value="Genomic_DNA"/>
</dbReference>
<dbReference type="Gene3D" id="1.25.40.20">
    <property type="entry name" value="Ankyrin repeat-containing domain"/>
    <property type="match status" value="6"/>
</dbReference>
<feature type="repeat" description="ANK" evidence="3">
    <location>
        <begin position="688"/>
        <end position="727"/>
    </location>
</feature>
<feature type="repeat" description="ANK" evidence="3">
    <location>
        <begin position="841"/>
        <end position="874"/>
    </location>
</feature>
<proteinExistence type="predicted"/>
<evidence type="ECO:0000313" key="7">
    <source>
        <dbReference type="EMBL" id="CAF9910382.1"/>
    </source>
</evidence>
<dbReference type="SUPFAM" id="SSF52540">
    <property type="entry name" value="P-loop containing nucleoside triphosphate hydrolases"/>
    <property type="match status" value="1"/>
</dbReference>
<organism evidence="7 8">
    <name type="scientific">Gomphillus americanus</name>
    <dbReference type="NCBI Taxonomy" id="1940652"/>
    <lineage>
        <taxon>Eukaryota</taxon>
        <taxon>Fungi</taxon>
        <taxon>Dikarya</taxon>
        <taxon>Ascomycota</taxon>
        <taxon>Pezizomycotina</taxon>
        <taxon>Lecanoromycetes</taxon>
        <taxon>OSLEUM clade</taxon>
        <taxon>Ostropomycetidae</taxon>
        <taxon>Ostropales</taxon>
        <taxon>Graphidaceae</taxon>
        <taxon>Gomphilloideae</taxon>
        <taxon>Gomphillus</taxon>
    </lineage>
</organism>